<reference evidence="1 2" key="1">
    <citation type="journal article" date="2015" name="Nature">
        <title>rRNA introns, odd ribosomes, and small enigmatic genomes across a large radiation of phyla.</title>
        <authorList>
            <person name="Brown C.T."/>
            <person name="Hug L.A."/>
            <person name="Thomas B.C."/>
            <person name="Sharon I."/>
            <person name="Castelle C.J."/>
            <person name="Singh A."/>
            <person name="Wilkins M.J."/>
            <person name="Williams K.H."/>
            <person name="Banfield J.F."/>
        </authorList>
    </citation>
    <scope>NUCLEOTIDE SEQUENCE [LARGE SCALE GENOMIC DNA]</scope>
</reference>
<evidence type="ECO:0000313" key="2">
    <source>
        <dbReference type="Proteomes" id="UP000034746"/>
    </source>
</evidence>
<dbReference type="AlphaFoldDB" id="A0A0G0VEE6"/>
<accession>A0A0G0VEE6</accession>
<proteinExistence type="predicted"/>
<evidence type="ECO:0000313" key="1">
    <source>
        <dbReference type="EMBL" id="KKR98061.1"/>
    </source>
</evidence>
<dbReference type="Proteomes" id="UP000034746">
    <property type="component" value="Unassembled WGS sequence"/>
</dbReference>
<sequence length="252" mass="28684">MKTPYIGFTGFMSRTEVNQVLKHFKTLETKRRLMIGVLANMKTLFGKPPGNPKKYPLIHRLVELFPDDPATLNLVHYTTPDLDTLFLQMCRITTLAGPHFEGFQMNIAWPRPTVLSAYRNRFPHFRLILQVGHHAFEQVHSDPVQLAQKVGEYGDAPTDILLDLDGSKGKMLDIKKLGPYISEVRSRFPNIGIGIAGKLGLKTIERIKPFGKLFPRVNIDTESELRTLQGDLEIDRVKQYLEDAVYALPFPK</sequence>
<protein>
    <recommendedName>
        <fullName evidence="3">Phosphoribosylanthranilate isomerase</fullName>
    </recommendedName>
</protein>
<evidence type="ECO:0008006" key="3">
    <source>
        <dbReference type="Google" id="ProtNLM"/>
    </source>
</evidence>
<comment type="caution">
    <text evidence="1">The sequence shown here is derived from an EMBL/GenBank/DDBJ whole genome shotgun (WGS) entry which is preliminary data.</text>
</comment>
<dbReference type="EMBL" id="LCAU01000006">
    <property type="protein sequence ID" value="KKR98061.1"/>
    <property type="molecule type" value="Genomic_DNA"/>
</dbReference>
<gene>
    <name evidence="1" type="ORF">UU48_C0006G0101</name>
</gene>
<organism evidence="1 2">
    <name type="scientific">Candidatus Uhrbacteria bacterium GW2011_GWF2_41_16</name>
    <dbReference type="NCBI Taxonomy" id="1618997"/>
    <lineage>
        <taxon>Bacteria</taxon>
        <taxon>Candidatus Uhriibacteriota</taxon>
    </lineage>
</organism>
<name>A0A0G0VEE6_9BACT</name>